<comment type="subunit">
    <text evidence="3">Associates exclusively with 100S ribosomes, which are dimers of 70S ribosomes.</text>
</comment>
<dbReference type="PANTHER" id="PTHR33231">
    <property type="entry name" value="30S RIBOSOMAL PROTEIN"/>
    <property type="match status" value="1"/>
</dbReference>
<dbReference type="InterPro" id="IPR036567">
    <property type="entry name" value="RHF-like"/>
</dbReference>
<dbReference type="GO" id="GO:0045900">
    <property type="term" value="P:negative regulation of translational elongation"/>
    <property type="evidence" value="ECO:0007669"/>
    <property type="project" value="TreeGrafter"/>
</dbReference>
<evidence type="ECO:0000313" key="7">
    <source>
        <dbReference type="Proteomes" id="UP001150830"/>
    </source>
</evidence>
<organism evidence="6 7">
    <name type="scientific">Parathalassolituus penaei</name>
    <dbReference type="NCBI Taxonomy" id="2997323"/>
    <lineage>
        <taxon>Bacteria</taxon>
        <taxon>Pseudomonadati</taxon>
        <taxon>Pseudomonadota</taxon>
        <taxon>Gammaproteobacteria</taxon>
        <taxon>Oceanospirillales</taxon>
        <taxon>Oceanospirillaceae</taxon>
        <taxon>Parathalassolituus</taxon>
    </lineage>
</organism>
<comment type="similarity">
    <text evidence="2">Belongs to the HPF/YfiA ribosome-associated protein family. Short HPF subfamily.</text>
</comment>
<reference evidence="6" key="1">
    <citation type="submission" date="2022-11" db="EMBL/GenBank/DDBJ databases">
        <title>Parathalassolutuus dongxingensis gen. nov., sp. nov., a novel member of family Oceanospirillaceae isolated from a coastal shrimp pond in Guangxi, China.</title>
        <authorList>
            <person name="Chen H."/>
        </authorList>
    </citation>
    <scope>NUCLEOTIDE SEQUENCE</scope>
    <source>
        <strain evidence="6">G-43</strain>
    </source>
</reference>
<dbReference type="PANTHER" id="PTHR33231:SF1">
    <property type="entry name" value="30S RIBOSOMAL PROTEIN"/>
    <property type="match status" value="1"/>
</dbReference>
<dbReference type="InterPro" id="IPR003489">
    <property type="entry name" value="RHF/RaiA"/>
</dbReference>
<evidence type="ECO:0000313" key="6">
    <source>
        <dbReference type="EMBL" id="MCY0965549.1"/>
    </source>
</evidence>
<name>A0A9X3EDJ0_9GAMM</name>
<evidence type="ECO:0000256" key="2">
    <source>
        <dbReference type="ARBA" id="ARBA00038434"/>
    </source>
</evidence>
<dbReference type="AlphaFoldDB" id="A0A9X3EDJ0"/>
<evidence type="ECO:0000256" key="1">
    <source>
        <dbReference type="ARBA" id="ARBA00022845"/>
    </source>
</evidence>
<keyword evidence="1" id="KW-0810">Translation regulation</keyword>
<evidence type="ECO:0000256" key="5">
    <source>
        <dbReference type="ARBA" id="ARBA00041319"/>
    </source>
</evidence>
<dbReference type="GO" id="GO:0043024">
    <property type="term" value="F:ribosomal small subunit binding"/>
    <property type="evidence" value="ECO:0007669"/>
    <property type="project" value="TreeGrafter"/>
</dbReference>
<sequence length="100" mass="11264">MNINISGHHVEITESMEAYVLEKMTRLERHAESITSAQITLTVEKERNMAEATIHVSGTDLHATAESDNMYAAIDQMADKLDRQVLKHKEKLVARHHGQG</sequence>
<dbReference type="Gene3D" id="3.30.160.100">
    <property type="entry name" value="Ribosome hibernation promotion factor-like"/>
    <property type="match status" value="1"/>
</dbReference>
<evidence type="ECO:0000256" key="4">
    <source>
        <dbReference type="ARBA" id="ARBA00041148"/>
    </source>
</evidence>
<evidence type="ECO:0000256" key="3">
    <source>
        <dbReference type="ARBA" id="ARBA00038695"/>
    </source>
</evidence>
<dbReference type="GO" id="GO:0022627">
    <property type="term" value="C:cytosolic small ribosomal subunit"/>
    <property type="evidence" value="ECO:0007669"/>
    <property type="project" value="TreeGrafter"/>
</dbReference>
<dbReference type="SUPFAM" id="SSF69754">
    <property type="entry name" value="Ribosome binding protein Y (YfiA homologue)"/>
    <property type="match status" value="1"/>
</dbReference>
<dbReference type="FunFam" id="3.30.160.100:FF:000001">
    <property type="entry name" value="Ribosome hibernation promoting factor"/>
    <property type="match status" value="1"/>
</dbReference>
<dbReference type="RefSeq" id="WP_283173763.1">
    <property type="nucleotide sequence ID" value="NZ_JAPNOA010000027.1"/>
</dbReference>
<gene>
    <name evidence="6" type="primary">raiA</name>
    <name evidence="6" type="ORF">OUO13_10145</name>
</gene>
<accession>A0A9X3EDJ0</accession>
<dbReference type="CDD" id="cd00552">
    <property type="entry name" value="RaiA"/>
    <property type="match status" value="1"/>
</dbReference>
<protein>
    <recommendedName>
        <fullName evidence="4">Ribosome hibernation promoting factor</fullName>
    </recommendedName>
    <alternativeName>
        <fullName evidence="5">Hibernation factor HPF</fullName>
    </alternativeName>
</protein>
<dbReference type="Proteomes" id="UP001150830">
    <property type="component" value="Unassembled WGS sequence"/>
</dbReference>
<dbReference type="InterPro" id="IPR050574">
    <property type="entry name" value="HPF/YfiA_ribosome-assoc"/>
</dbReference>
<comment type="caution">
    <text evidence="6">The sequence shown here is derived from an EMBL/GenBank/DDBJ whole genome shotgun (WGS) entry which is preliminary data.</text>
</comment>
<keyword evidence="7" id="KW-1185">Reference proteome</keyword>
<proteinExistence type="inferred from homology"/>
<dbReference type="Pfam" id="PF02482">
    <property type="entry name" value="Ribosomal_S30AE"/>
    <property type="match status" value="1"/>
</dbReference>
<dbReference type="EMBL" id="JAPNOA010000027">
    <property type="protein sequence ID" value="MCY0965549.1"/>
    <property type="molecule type" value="Genomic_DNA"/>
</dbReference>
<dbReference type="NCBIfam" id="TIGR00741">
    <property type="entry name" value="yfiA"/>
    <property type="match status" value="1"/>
</dbReference>